<proteinExistence type="predicted"/>
<protein>
    <submittedName>
        <fullName evidence="1">Uncharacterized protein</fullName>
    </submittedName>
</protein>
<evidence type="ECO:0000313" key="1">
    <source>
        <dbReference type="EMBL" id="KAK2973215.1"/>
    </source>
</evidence>
<keyword evidence="2" id="KW-1185">Reference proteome</keyword>
<dbReference type="Proteomes" id="UP001187471">
    <property type="component" value="Unassembled WGS sequence"/>
</dbReference>
<comment type="caution">
    <text evidence="1">The sequence shown here is derived from an EMBL/GenBank/DDBJ whole genome shotgun (WGS) entry which is preliminary data.</text>
</comment>
<organism evidence="1 2">
    <name type="scientific">Escallonia rubra</name>
    <dbReference type="NCBI Taxonomy" id="112253"/>
    <lineage>
        <taxon>Eukaryota</taxon>
        <taxon>Viridiplantae</taxon>
        <taxon>Streptophyta</taxon>
        <taxon>Embryophyta</taxon>
        <taxon>Tracheophyta</taxon>
        <taxon>Spermatophyta</taxon>
        <taxon>Magnoliopsida</taxon>
        <taxon>eudicotyledons</taxon>
        <taxon>Gunneridae</taxon>
        <taxon>Pentapetalae</taxon>
        <taxon>asterids</taxon>
        <taxon>campanulids</taxon>
        <taxon>Escalloniales</taxon>
        <taxon>Escalloniaceae</taxon>
        <taxon>Escallonia</taxon>
    </lineage>
</organism>
<accession>A0AA88U726</accession>
<evidence type="ECO:0000313" key="2">
    <source>
        <dbReference type="Proteomes" id="UP001187471"/>
    </source>
</evidence>
<gene>
    <name evidence="1" type="ORF">RJ640_024502</name>
</gene>
<reference evidence="1" key="1">
    <citation type="submission" date="2022-12" db="EMBL/GenBank/DDBJ databases">
        <title>Draft genome assemblies for two species of Escallonia (Escalloniales).</title>
        <authorList>
            <person name="Chanderbali A."/>
            <person name="Dervinis C."/>
            <person name="Anghel I."/>
            <person name="Soltis D."/>
            <person name="Soltis P."/>
            <person name="Zapata F."/>
        </authorList>
    </citation>
    <scope>NUCLEOTIDE SEQUENCE</scope>
    <source>
        <strain evidence="1">UCBG92.1500</strain>
        <tissue evidence="1">Leaf</tissue>
    </source>
</reference>
<name>A0AA88U726_9ASTE</name>
<sequence length="105" mass="11429">MPLSTAPTAFRAPVAIASPPNPKVKNGMNLFQKKISRDVKFVTNSLSGGTGASVEYDVPFPSDYSELLEQAKEATALALQDKRQLMVGFYLGFSLTLKFENGRDT</sequence>
<dbReference type="EMBL" id="JAVXUO010002440">
    <property type="protein sequence ID" value="KAK2973215.1"/>
    <property type="molecule type" value="Genomic_DNA"/>
</dbReference>
<dbReference type="AlphaFoldDB" id="A0AA88U726"/>